<accession>A0A4R1XB19</accession>
<comment type="caution">
    <text evidence="3">The sequence shown here is derived from an EMBL/GenBank/DDBJ whole genome shotgun (WGS) entry which is preliminary data.</text>
</comment>
<dbReference type="AlphaFoldDB" id="A0A4R1XB19"/>
<dbReference type="PANTHER" id="PTHR33420:SF10">
    <property type="entry name" value="FIMBRIAE MAJOR SUBUNIT"/>
    <property type="match status" value="1"/>
</dbReference>
<dbReference type="InterPro" id="IPR000259">
    <property type="entry name" value="Adhesion_dom_fimbrial"/>
</dbReference>
<feature type="signal peptide" evidence="1">
    <location>
        <begin position="1"/>
        <end position="23"/>
    </location>
</feature>
<dbReference type="Gene3D" id="2.60.40.1090">
    <property type="entry name" value="Fimbrial-type adhesion domain"/>
    <property type="match status" value="1"/>
</dbReference>
<dbReference type="EMBL" id="SLVJ01000036">
    <property type="protein sequence ID" value="TCM60046.1"/>
    <property type="molecule type" value="Genomic_DNA"/>
</dbReference>
<dbReference type="GO" id="GO:0043709">
    <property type="term" value="P:cell adhesion involved in single-species biofilm formation"/>
    <property type="evidence" value="ECO:0007669"/>
    <property type="project" value="TreeGrafter"/>
</dbReference>
<dbReference type="InterPro" id="IPR008966">
    <property type="entry name" value="Adhesion_dom_sf"/>
</dbReference>
<dbReference type="SUPFAM" id="SSF49401">
    <property type="entry name" value="Bacterial adhesins"/>
    <property type="match status" value="1"/>
</dbReference>
<evidence type="ECO:0000259" key="2">
    <source>
        <dbReference type="Pfam" id="PF00419"/>
    </source>
</evidence>
<keyword evidence="4" id="KW-1185">Reference proteome</keyword>
<dbReference type="PANTHER" id="PTHR33420">
    <property type="entry name" value="FIMBRIAL SUBUNIT ELFA-RELATED"/>
    <property type="match status" value="1"/>
</dbReference>
<sequence length="183" mass="18629">MKISTILLSLTATAMFVPTLAMATGPSQVTFQGEVNSQTCQAKINGKTEGTVLLPTVSTAELATKGATAGLTPFTISVTGCSAPKDADLKIGTRFLGYNVANGNLSNQNTSANGAKGVSIQLTQSAAGTTPVVLNGVTKVDGLVLPTGKTDTSYQFGARYIADDTAIVAGAVTAVAEYTLSYQ</sequence>
<protein>
    <submittedName>
        <fullName evidence="3">Major type 1 subunit fimbrin (Pilin)</fullName>
    </submittedName>
</protein>
<evidence type="ECO:0000313" key="3">
    <source>
        <dbReference type="EMBL" id="TCM60046.1"/>
    </source>
</evidence>
<dbReference type="Pfam" id="PF00419">
    <property type="entry name" value="Fimbrial"/>
    <property type="match status" value="1"/>
</dbReference>
<dbReference type="InterPro" id="IPR050263">
    <property type="entry name" value="Bact_Fimbrial_Adh_Pro"/>
</dbReference>
<name>A0A4R1XB19_ACICA</name>
<evidence type="ECO:0000256" key="1">
    <source>
        <dbReference type="SAM" id="SignalP"/>
    </source>
</evidence>
<feature type="domain" description="Fimbrial-type adhesion" evidence="2">
    <location>
        <begin position="30"/>
        <end position="183"/>
    </location>
</feature>
<dbReference type="GO" id="GO:0009289">
    <property type="term" value="C:pilus"/>
    <property type="evidence" value="ECO:0007669"/>
    <property type="project" value="InterPro"/>
</dbReference>
<feature type="chain" id="PRO_5020797715" evidence="1">
    <location>
        <begin position="24"/>
        <end position="183"/>
    </location>
</feature>
<dbReference type="Proteomes" id="UP000294963">
    <property type="component" value="Unassembled WGS sequence"/>
</dbReference>
<keyword evidence="1" id="KW-0732">Signal</keyword>
<gene>
    <name evidence="3" type="ORF">EC844_13616</name>
</gene>
<reference evidence="3 4" key="1">
    <citation type="submission" date="2019-03" db="EMBL/GenBank/DDBJ databases">
        <title>Genomic analyses of the natural microbiome of Caenorhabditis elegans.</title>
        <authorList>
            <person name="Samuel B."/>
        </authorList>
    </citation>
    <scope>NUCLEOTIDE SEQUENCE [LARGE SCALE GENOMIC DNA]</scope>
    <source>
        <strain evidence="3 4">JUb89</strain>
    </source>
</reference>
<organism evidence="3 4">
    <name type="scientific">Acinetobacter calcoaceticus</name>
    <dbReference type="NCBI Taxonomy" id="471"/>
    <lineage>
        <taxon>Bacteria</taxon>
        <taxon>Pseudomonadati</taxon>
        <taxon>Pseudomonadota</taxon>
        <taxon>Gammaproteobacteria</taxon>
        <taxon>Moraxellales</taxon>
        <taxon>Moraxellaceae</taxon>
        <taxon>Acinetobacter</taxon>
        <taxon>Acinetobacter calcoaceticus/baumannii complex</taxon>
    </lineage>
</organism>
<proteinExistence type="predicted"/>
<dbReference type="OrthoDB" id="5906753at2"/>
<evidence type="ECO:0000313" key="4">
    <source>
        <dbReference type="Proteomes" id="UP000294963"/>
    </source>
</evidence>
<dbReference type="InterPro" id="IPR036937">
    <property type="entry name" value="Adhesion_dom_fimbrial_sf"/>
</dbReference>